<dbReference type="EMBL" id="JACAZI010000008">
    <property type="protein sequence ID" value="KAF7354508.1"/>
    <property type="molecule type" value="Genomic_DNA"/>
</dbReference>
<evidence type="ECO:0000313" key="3">
    <source>
        <dbReference type="EMBL" id="KAF7354508.1"/>
    </source>
</evidence>
<evidence type="ECO:0000256" key="1">
    <source>
        <dbReference type="SAM" id="MobiDB-lite"/>
    </source>
</evidence>
<sequence>MTSENVEVTSENELIDPALDALDLNRPHPSTHHYKWDDDMSDLTDLDESDGELTLSPTDALPSTTDYREKDEREEGEISDDTELKDKTDTERKSLNRKRHQRGRSARTLKEAKQLKAAQDVQKQVLAAVYGCSPEKVHIYNVRRDAMALSMLQDQEEENKGALTRANVDKICPDFQWIHESGIHLGFLFERGGEGLVLVFAVRIRAWDGMESNARIEIQETLQIVMDCGDNAYPINNNAAAKFSPATPAPPPAHGVRGSRGIAMEPPCGVMYGLGWHLSQELGKSLVNYAPNRKDPESLAIYMAQNAKLPRVAALYRQGLSTLFPAGANTLQAVADRDGVLSFADKLDGVSAERPFANSLTATKCGFCNRQHCDKDHAPAAYGLWWEAICNAKGKECKFDQNAEHNKTKGGEFVWGAFKVGVDFERAQGLVEIFWRGQFDFHGTLSSTDDDGFTRFGTSIQITAKGVNAMHKVWNVAELAQSGHNVHNLTRKSRVTTPQNRFDRGMAEQSTSKKRKTRNK</sequence>
<feature type="domain" description="Tet-like 2OG-Fe(II) oxygenase" evidence="2">
    <location>
        <begin position="266"/>
        <end position="447"/>
    </location>
</feature>
<feature type="compositionally biased region" description="Basic and acidic residues" evidence="1">
    <location>
        <begin position="82"/>
        <end position="94"/>
    </location>
</feature>
<feature type="compositionally biased region" description="Acidic residues" evidence="1">
    <location>
        <begin position="39"/>
        <end position="51"/>
    </location>
</feature>
<dbReference type="Pfam" id="PF20515">
    <property type="entry name" value="2OG-FeII_Oxy_6"/>
    <property type="match status" value="1"/>
</dbReference>
<feature type="region of interest" description="Disordered" evidence="1">
    <location>
        <begin position="485"/>
        <end position="520"/>
    </location>
</feature>
<gene>
    <name evidence="3" type="ORF">MVEN_01140200</name>
</gene>
<feature type="compositionally biased region" description="Polar residues" evidence="1">
    <location>
        <begin position="55"/>
        <end position="65"/>
    </location>
</feature>
<dbReference type="Proteomes" id="UP000620124">
    <property type="component" value="Unassembled WGS sequence"/>
</dbReference>
<proteinExistence type="predicted"/>
<feature type="region of interest" description="Disordered" evidence="1">
    <location>
        <begin position="1"/>
        <end position="109"/>
    </location>
</feature>
<reference evidence="3" key="1">
    <citation type="submission" date="2020-05" db="EMBL/GenBank/DDBJ databases">
        <title>Mycena genomes resolve the evolution of fungal bioluminescence.</title>
        <authorList>
            <person name="Tsai I.J."/>
        </authorList>
    </citation>
    <scope>NUCLEOTIDE SEQUENCE</scope>
    <source>
        <strain evidence="3">CCC161011</strain>
    </source>
</reference>
<feature type="compositionally biased region" description="Basic residues" evidence="1">
    <location>
        <begin position="95"/>
        <end position="107"/>
    </location>
</feature>
<keyword evidence="4" id="KW-1185">Reference proteome</keyword>
<comment type="caution">
    <text evidence="3">The sequence shown here is derived from an EMBL/GenBank/DDBJ whole genome shotgun (WGS) entry which is preliminary data.</text>
</comment>
<evidence type="ECO:0000313" key="4">
    <source>
        <dbReference type="Proteomes" id="UP000620124"/>
    </source>
</evidence>
<name>A0A8H7D0T1_9AGAR</name>
<organism evidence="3 4">
    <name type="scientific">Mycena venus</name>
    <dbReference type="NCBI Taxonomy" id="2733690"/>
    <lineage>
        <taxon>Eukaryota</taxon>
        <taxon>Fungi</taxon>
        <taxon>Dikarya</taxon>
        <taxon>Basidiomycota</taxon>
        <taxon>Agaricomycotina</taxon>
        <taxon>Agaricomycetes</taxon>
        <taxon>Agaricomycetidae</taxon>
        <taxon>Agaricales</taxon>
        <taxon>Marasmiineae</taxon>
        <taxon>Mycenaceae</taxon>
        <taxon>Mycena</taxon>
    </lineage>
</organism>
<evidence type="ECO:0000259" key="2">
    <source>
        <dbReference type="Pfam" id="PF20515"/>
    </source>
</evidence>
<accession>A0A8H7D0T1</accession>
<dbReference type="AlphaFoldDB" id="A0A8H7D0T1"/>
<protein>
    <submittedName>
        <fullName evidence="3">Polyketide synthase PksM</fullName>
    </submittedName>
</protein>
<dbReference type="InterPro" id="IPR046798">
    <property type="entry name" value="2OG-FeII_Oxy_6"/>
</dbReference>
<dbReference type="OrthoDB" id="3132747at2759"/>
<feature type="compositionally biased region" description="Polar residues" evidence="1">
    <location>
        <begin position="1"/>
        <end position="12"/>
    </location>
</feature>